<name>A0A2H3JGD4_WOLCO</name>
<proteinExistence type="predicted"/>
<evidence type="ECO:0000313" key="3">
    <source>
        <dbReference type="Proteomes" id="UP000218811"/>
    </source>
</evidence>
<keyword evidence="3" id="KW-1185">Reference proteome</keyword>
<gene>
    <name evidence="2" type="ORF">WOLCODRAFT_28123</name>
</gene>
<feature type="region of interest" description="Disordered" evidence="1">
    <location>
        <begin position="1"/>
        <end position="50"/>
    </location>
</feature>
<feature type="compositionally biased region" description="Acidic residues" evidence="1">
    <location>
        <begin position="38"/>
        <end position="48"/>
    </location>
</feature>
<sequence length="99" mass="11262">MHVVLAQGKLSYSGPEAPPPDIVQSNFRQGSPPGVQFLDDDDDDEASTDDTASVIIEGVMERRRTLKEAYKHQQQRRLDWSRSTGKKWRLVISCKDYVL</sequence>
<evidence type="ECO:0000256" key="1">
    <source>
        <dbReference type="SAM" id="MobiDB-lite"/>
    </source>
</evidence>
<dbReference type="EMBL" id="KB467854">
    <property type="protein sequence ID" value="PCH35774.1"/>
    <property type="molecule type" value="Genomic_DNA"/>
</dbReference>
<dbReference type="AlphaFoldDB" id="A0A2H3JGD4"/>
<accession>A0A2H3JGD4</accession>
<reference evidence="2 3" key="1">
    <citation type="journal article" date="2012" name="Science">
        <title>The Paleozoic origin of enzymatic lignin decomposition reconstructed from 31 fungal genomes.</title>
        <authorList>
            <person name="Floudas D."/>
            <person name="Binder M."/>
            <person name="Riley R."/>
            <person name="Barry K."/>
            <person name="Blanchette R.A."/>
            <person name="Henrissat B."/>
            <person name="Martinez A.T."/>
            <person name="Otillar R."/>
            <person name="Spatafora J.W."/>
            <person name="Yadav J.S."/>
            <person name="Aerts A."/>
            <person name="Benoit I."/>
            <person name="Boyd A."/>
            <person name="Carlson A."/>
            <person name="Copeland A."/>
            <person name="Coutinho P.M."/>
            <person name="de Vries R.P."/>
            <person name="Ferreira P."/>
            <person name="Findley K."/>
            <person name="Foster B."/>
            <person name="Gaskell J."/>
            <person name="Glotzer D."/>
            <person name="Gorecki P."/>
            <person name="Heitman J."/>
            <person name="Hesse C."/>
            <person name="Hori C."/>
            <person name="Igarashi K."/>
            <person name="Jurgens J.A."/>
            <person name="Kallen N."/>
            <person name="Kersten P."/>
            <person name="Kohler A."/>
            <person name="Kuees U."/>
            <person name="Kumar T.K.A."/>
            <person name="Kuo A."/>
            <person name="LaButti K."/>
            <person name="Larrondo L.F."/>
            <person name="Lindquist E."/>
            <person name="Ling A."/>
            <person name="Lombard V."/>
            <person name="Lucas S."/>
            <person name="Lundell T."/>
            <person name="Martin R."/>
            <person name="McLaughlin D.J."/>
            <person name="Morgenstern I."/>
            <person name="Morin E."/>
            <person name="Murat C."/>
            <person name="Nagy L.G."/>
            <person name="Nolan M."/>
            <person name="Ohm R.A."/>
            <person name="Patyshakuliyeva A."/>
            <person name="Rokas A."/>
            <person name="Ruiz-Duenas F.J."/>
            <person name="Sabat G."/>
            <person name="Salamov A."/>
            <person name="Samejima M."/>
            <person name="Schmutz J."/>
            <person name="Slot J.C."/>
            <person name="St John F."/>
            <person name="Stenlid J."/>
            <person name="Sun H."/>
            <person name="Sun S."/>
            <person name="Syed K."/>
            <person name="Tsang A."/>
            <person name="Wiebenga A."/>
            <person name="Young D."/>
            <person name="Pisabarro A."/>
            <person name="Eastwood D.C."/>
            <person name="Martin F."/>
            <person name="Cullen D."/>
            <person name="Grigoriev I.V."/>
            <person name="Hibbett D.S."/>
        </authorList>
    </citation>
    <scope>NUCLEOTIDE SEQUENCE [LARGE SCALE GENOMIC DNA]</scope>
    <source>
        <strain evidence="2 3">MD-104</strain>
    </source>
</reference>
<organism evidence="2 3">
    <name type="scientific">Wolfiporia cocos (strain MD-104)</name>
    <name type="common">Brown rot fungus</name>
    <dbReference type="NCBI Taxonomy" id="742152"/>
    <lineage>
        <taxon>Eukaryota</taxon>
        <taxon>Fungi</taxon>
        <taxon>Dikarya</taxon>
        <taxon>Basidiomycota</taxon>
        <taxon>Agaricomycotina</taxon>
        <taxon>Agaricomycetes</taxon>
        <taxon>Polyporales</taxon>
        <taxon>Phaeolaceae</taxon>
        <taxon>Wolfiporia</taxon>
    </lineage>
</organism>
<evidence type="ECO:0000313" key="2">
    <source>
        <dbReference type="EMBL" id="PCH35774.1"/>
    </source>
</evidence>
<dbReference type="Proteomes" id="UP000218811">
    <property type="component" value="Unassembled WGS sequence"/>
</dbReference>
<dbReference type="STRING" id="742152.A0A2H3JGD4"/>
<protein>
    <submittedName>
        <fullName evidence="2">Uncharacterized protein</fullName>
    </submittedName>
</protein>